<dbReference type="AlphaFoldDB" id="A0AA40ZRK9"/>
<dbReference type="RefSeq" id="WP_204971094.1">
    <property type="nucleotide sequence ID" value="NZ_JAAZTS010000002.1"/>
</dbReference>
<protein>
    <submittedName>
        <fullName evidence="1">Uncharacterized protein</fullName>
    </submittedName>
</protein>
<dbReference type="Proteomes" id="UP000698924">
    <property type="component" value="Unassembled WGS sequence"/>
</dbReference>
<evidence type="ECO:0000313" key="1">
    <source>
        <dbReference type="EMBL" id="MBM6856628.1"/>
    </source>
</evidence>
<evidence type="ECO:0000313" key="2">
    <source>
        <dbReference type="Proteomes" id="UP000698924"/>
    </source>
</evidence>
<proteinExistence type="predicted"/>
<keyword evidence="2" id="KW-1185">Reference proteome</keyword>
<accession>A0AA40ZRK9</accession>
<reference evidence="1 2" key="1">
    <citation type="journal article" date="2021" name="Sci. Rep.">
        <title>The distribution of antibiotic resistance genes in chicken gut microbiota commensals.</title>
        <authorList>
            <person name="Juricova H."/>
            <person name="Matiasovicova J."/>
            <person name="Kubasova T."/>
            <person name="Cejkova D."/>
            <person name="Rychlik I."/>
        </authorList>
    </citation>
    <scope>NUCLEOTIDE SEQUENCE [LARGE SCALE GENOMIC DNA]</scope>
    <source>
        <strain evidence="1 2">An421</strain>
    </source>
</reference>
<dbReference type="EMBL" id="JACJMO010000002">
    <property type="protein sequence ID" value="MBM6856628.1"/>
    <property type="molecule type" value="Genomic_DNA"/>
</dbReference>
<name>A0AA40ZRK9_9BACT</name>
<gene>
    <name evidence="1" type="ORF">H6D15_03275</name>
</gene>
<organism evidence="1 2">
    <name type="scientific">Caecibacteroides pullorum</name>
    <dbReference type="NCBI Taxonomy" id="2725562"/>
    <lineage>
        <taxon>Bacteria</taxon>
        <taxon>Pseudomonadati</taxon>
        <taxon>Bacteroidota</taxon>
        <taxon>Bacteroidia</taxon>
        <taxon>Bacteroidales</taxon>
        <taxon>Bacteroidaceae</taxon>
        <taxon>Caecibacteroides</taxon>
    </lineage>
</organism>
<sequence length="278" mass="31905">MKEEKQEGVIATEEMAAKIADSSFNIVQTDVLRATHTSVVIPYCKEFAQGKELLYALRSWDKNCCFPADFVVIGDKEEWFSDEIHFIECPRVSDNPSVDTYHKLKVALESDLVTDDFIWTNDDIYVLQPIDLSHIQLPKVLGPLDTSKYKGFYRENMQRTIDFLKQLGASCQNYGTHTPVMFNKASWLGMIAKLDEQITQGMLYTSIYFNLQQPQVTAVTLDWRKDPFLLPVVSQNPSTEVVKSLLPKMFLNNARSGYSPWLESFLDKEFPAKCLFEQ</sequence>
<comment type="caution">
    <text evidence="1">The sequence shown here is derived from an EMBL/GenBank/DDBJ whole genome shotgun (WGS) entry which is preliminary data.</text>
</comment>